<dbReference type="InterPro" id="IPR023213">
    <property type="entry name" value="CAT-like_dom_sf"/>
</dbReference>
<evidence type="ECO:0000259" key="8">
    <source>
        <dbReference type="Pfam" id="PF00198"/>
    </source>
</evidence>
<dbReference type="PANTHER" id="PTHR43178">
    <property type="entry name" value="DIHYDROLIPOAMIDE ACETYLTRANSFERASE COMPONENT OF PYRUVATE DEHYDROGENASE COMPLEX"/>
    <property type="match status" value="1"/>
</dbReference>
<sequence length="558" mass="62484">MAFLVKLPPLGEGIFEAQMVAVHKQVGDHIKEGDVIAEMETDKATGALASPVEGVIKEYYIELGDYIFRNEKVLLIDDGHAELRTGAGGDAGRVSEDGKIVAAPSDEKLAQDPSNASAEAPVQPEAGKEDNKQVVQEDESAPSEDPKPVETADDGDYLIVEKTGSAAEIFQRLYGQQPQEKVQAPKADMNFMAEQGQAQQGEPKAASQRKHRYLDPLQSNFMHSEDGSQPIPVHIANELPKEELESRAEKVKAAPAVRQYAVDNHLDLSLIPANDQGIVTKEMVDMALSHAVGEREWNYRWINELDPGYWTHRPEEEQGREETYIRKYNASRFEMTHHKVPPFSVQVKVDMTELGSYLKIQKGERLGKQDYLPYFIKALCIAAHRYPELNASIDDVVSVFRFKSYVNVGIEMNTVQGLFTPVVKDAQAMTLYQIEKRLAELEDEVKKERIFNYETNSEATITLTDLSEYGPVDSFVPIVHYPEAAILGLGASQEEVVVKEGEMLIRPMKPMTLVVDARIVTRDKIVRISNFIKDMIEQPSLLFQMEEELLEGDHSNDA</sequence>
<evidence type="ECO:0000256" key="6">
    <source>
        <dbReference type="RuleBase" id="RU003423"/>
    </source>
</evidence>
<organism evidence="10 11">
    <name type="scientific">Aerococcus sanguinicola</name>
    <dbReference type="NCBI Taxonomy" id="119206"/>
    <lineage>
        <taxon>Bacteria</taxon>
        <taxon>Bacillati</taxon>
        <taxon>Bacillota</taxon>
        <taxon>Bacilli</taxon>
        <taxon>Lactobacillales</taxon>
        <taxon>Aerococcaceae</taxon>
        <taxon>Aerococcus</taxon>
    </lineage>
</organism>
<dbReference type="Pfam" id="PF00198">
    <property type="entry name" value="2-oxoacid_dh"/>
    <property type="match status" value="1"/>
</dbReference>
<name>A0A5N1GLK4_9LACT</name>
<evidence type="ECO:0000256" key="1">
    <source>
        <dbReference type="ARBA" id="ARBA00001938"/>
    </source>
</evidence>
<proteinExistence type="inferred from homology"/>
<feature type="region of interest" description="Disordered" evidence="7">
    <location>
        <begin position="106"/>
        <end position="155"/>
    </location>
</feature>
<keyword evidence="5 6" id="KW-0012">Acyltransferase</keyword>
<dbReference type="RefSeq" id="WP_070431343.1">
    <property type="nucleotide sequence ID" value="NZ_VYWO01000002.1"/>
</dbReference>
<dbReference type="Proteomes" id="UP000327148">
    <property type="component" value="Unassembled WGS sequence"/>
</dbReference>
<gene>
    <name evidence="10" type="ORF">F6I03_05235</name>
</gene>
<dbReference type="GO" id="GO:0016407">
    <property type="term" value="F:acetyltransferase activity"/>
    <property type="evidence" value="ECO:0007669"/>
    <property type="project" value="TreeGrafter"/>
</dbReference>
<dbReference type="PROSITE" id="PS00189">
    <property type="entry name" value="LIPOYL"/>
    <property type="match status" value="1"/>
</dbReference>
<dbReference type="EC" id="2.3.1.-" evidence="6"/>
<dbReference type="Pfam" id="PF00364">
    <property type="entry name" value="Biotin_lipoyl"/>
    <property type="match status" value="1"/>
</dbReference>
<comment type="caution">
    <text evidence="10">The sequence shown here is derived from an EMBL/GenBank/DDBJ whole genome shotgun (WGS) entry which is preliminary data.</text>
</comment>
<dbReference type="InterPro" id="IPR011053">
    <property type="entry name" value="Single_hybrid_motif"/>
</dbReference>
<evidence type="ECO:0000256" key="7">
    <source>
        <dbReference type="SAM" id="MobiDB-lite"/>
    </source>
</evidence>
<feature type="domain" description="Lipoyl-binding" evidence="9">
    <location>
        <begin position="5"/>
        <end position="71"/>
    </location>
</feature>
<dbReference type="SUPFAM" id="SSF51230">
    <property type="entry name" value="Single hybrid motif"/>
    <property type="match status" value="1"/>
</dbReference>
<dbReference type="AlphaFoldDB" id="A0A5N1GLK4"/>
<dbReference type="GO" id="GO:0005737">
    <property type="term" value="C:cytoplasm"/>
    <property type="evidence" value="ECO:0007669"/>
    <property type="project" value="TreeGrafter"/>
</dbReference>
<dbReference type="SUPFAM" id="SSF52777">
    <property type="entry name" value="CoA-dependent acyltransferases"/>
    <property type="match status" value="1"/>
</dbReference>
<dbReference type="OrthoDB" id="9805770at2"/>
<dbReference type="InterPro" id="IPR000089">
    <property type="entry name" value="Biotin_lipoyl"/>
</dbReference>
<reference evidence="10 11" key="1">
    <citation type="submission" date="2019-09" db="EMBL/GenBank/DDBJ databases">
        <title>Draft genome sequence assemblies of isolates from the urinary tract.</title>
        <authorList>
            <person name="Mores C.R."/>
            <person name="Putonti C."/>
            <person name="Wolfe A.J."/>
        </authorList>
    </citation>
    <scope>NUCLEOTIDE SEQUENCE [LARGE SCALE GENOMIC DNA]</scope>
    <source>
        <strain evidence="10 11">UMB623</strain>
    </source>
</reference>
<dbReference type="PANTHER" id="PTHR43178:SF5">
    <property type="entry name" value="LIPOAMIDE ACYLTRANSFERASE COMPONENT OF BRANCHED-CHAIN ALPHA-KETO ACID DEHYDROGENASE COMPLEX, MITOCHONDRIAL"/>
    <property type="match status" value="1"/>
</dbReference>
<dbReference type="CDD" id="cd06849">
    <property type="entry name" value="lipoyl_domain"/>
    <property type="match status" value="1"/>
</dbReference>
<evidence type="ECO:0000256" key="2">
    <source>
        <dbReference type="ARBA" id="ARBA00007317"/>
    </source>
</evidence>
<evidence type="ECO:0000256" key="3">
    <source>
        <dbReference type="ARBA" id="ARBA00022679"/>
    </source>
</evidence>
<feature type="domain" description="2-oxoacid dehydrogenase acyltransferase catalytic" evidence="8">
    <location>
        <begin position="321"/>
        <end position="543"/>
    </location>
</feature>
<dbReference type="InterPro" id="IPR050743">
    <property type="entry name" value="2-oxoacid_DH_E2_comp"/>
</dbReference>
<comment type="similarity">
    <text evidence="2 6">Belongs to the 2-oxoacid dehydrogenase family.</text>
</comment>
<dbReference type="Gene3D" id="3.30.559.10">
    <property type="entry name" value="Chloramphenicol acetyltransferase-like domain"/>
    <property type="match status" value="1"/>
</dbReference>
<evidence type="ECO:0000256" key="5">
    <source>
        <dbReference type="ARBA" id="ARBA00023315"/>
    </source>
</evidence>
<evidence type="ECO:0000259" key="9">
    <source>
        <dbReference type="Pfam" id="PF00364"/>
    </source>
</evidence>
<dbReference type="InterPro" id="IPR001078">
    <property type="entry name" value="2-oxoacid_DH_actylTfrase"/>
</dbReference>
<dbReference type="GO" id="GO:0031405">
    <property type="term" value="F:lipoic acid binding"/>
    <property type="evidence" value="ECO:0007669"/>
    <property type="project" value="TreeGrafter"/>
</dbReference>
<keyword evidence="4 6" id="KW-0450">Lipoyl</keyword>
<evidence type="ECO:0000313" key="10">
    <source>
        <dbReference type="EMBL" id="KAA9301274.1"/>
    </source>
</evidence>
<evidence type="ECO:0000313" key="11">
    <source>
        <dbReference type="Proteomes" id="UP000327148"/>
    </source>
</evidence>
<dbReference type="EMBL" id="VYWO01000002">
    <property type="protein sequence ID" value="KAA9301274.1"/>
    <property type="molecule type" value="Genomic_DNA"/>
</dbReference>
<accession>A0A5N1GLK4</accession>
<evidence type="ECO:0000256" key="4">
    <source>
        <dbReference type="ARBA" id="ARBA00022823"/>
    </source>
</evidence>
<dbReference type="InterPro" id="IPR003016">
    <property type="entry name" value="2-oxoA_DH_lipoyl-BS"/>
</dbReference>
<comment type="cofactor">
    <cofactor evidence="1 6">
        <name>(R)-lipoate</name>
        <dbReference type="ChEBI" id="CHEBI:83088"/>
    </cofactor>
</comment>
<protein>
    <recommendedName>
        <fullName evidence="6">Dihydrolipoamide acetyltransferase component of pyruvate dehydrogenase complex</fullName>
        <ecNumber evidence="6">2.3.1.-</ecNumber>
    </recommendedName>
</protein>
<keyword evidence="3 6" id="KW-0808">Transferase</keyword>
<dbReference type="Gene3D" id="2.40.50.100">
    <property type="match status" value="1"/>
</dbReference>